<dbReference type="InterPro" id="IPR050312">
    <property type="entry name" value="IolE/XylAMocC-like"/>
</dbReference>
<dbReference type="SUPFAM" id="SSF51658">
    <property type="entry name" value="Xylose isomerase-like"/>
    <property type="match status" value="1"/>
</dbReference>
<evidence type="ECO:0000313" key="2">
    <source>
        <dbReference type="EMBL" id="KAJ7191931.1"/>
    </source>
</evidence>
<dbReference type="Proteomes" id="UP001219525">
    <property type="component" value="Unassembled WGS sequence"/>
</dbReference>
<dbReference type="PANTHER" id="PTHR12110">
    <property type="entry name" value="HYDROXYPYRUVATE ISOMERASE"/>
    <property type="match status" value="1"/>
</dbReference>
<dbReference type="InterPro" id="IPR013022">
    <property type="entry name" value="Xyl_isomerase-like_TIM-brl"/>
</dbReference>
<reference evidence="2" key="1">
    <citation type="submission" date="2023-03" db="EMBL/GenBank/DDBJ databases">
        <title>Massive genome expansion in bonnet fungi (Mycena s.s.) driven by repeated elements and novel gene families across ecological guilds.</title>
        <authorList>
            <consortium name="Lawrence Berkeley National Laboratory"/>
            <person name="Harder C.B."/>
            <person name="Miyauchi S."/>
            <person name="Viragh M."/>
            <person name="Kuo A."/>
            <person name="Thoen E."/>
            <person name="Andreopoulos B."/>
            <person name="Lu D."/>
            <person name="Skrede I."/>
            <person name="Drula E."/>
            <person name="Henrissat B."/>
            <person name="Morin E."/>
            <person name="Kohler A."/>
            <person name="Barry K."/>
            <person name="LaButti K."/>
            <person name="Morin E."/>
            <person name="Salamov A."/>
            <person name="Lipzen A."/>
            <person name="Mereny Z."/>
            <person name="Hegedus B."/>
            <person name="Baldrian P."/>
            <person name="Stursova M."/>
            <person name="Weitz H."/>
            <person name="Taylor A."/>
            <person name="Grigoriev I.V."/>
            <person name="Nagy L.G."/>
            <person name="Martin F."/>
            <person name="Kauserud H."/>
        </authorList>
    </citation>
    <scope>NUCLEOTIDE SEQUENCE</scope>
    <source>
        <strain evidence="2">9144</strain>
    </source>
</reference>
<dbReference type="EMBL" id="JARJCW010000126">
    <property type="protein sequence ID" value="KAJ7191931.1"/>
    <property type="molecule type" value="Genomic_DNA"/>
</dbReference>
<organism evidence="2 3">
    <name type="scientific">Mycena pura</name>
    <dbReference type="NCBI Taxonomy" id="153505"/>
    <lineage>
        <taxon>Eukaryota</taxon>
        <taxon>Fungi</taxon>
        <taxon>Dikarya</taxon>
        <taxon>Basidiomycota</taxon>
        <taxon>Agaricomycotina</taxon>
        <taxon>Agaricomycetes</taxon>
        <taxon>Agaricomycetidae</taxon>
        <taxon>Agaricales</taxon>
        <taxon>Marasmiineae</taxon>
        <taxon>Mycenaceae</taxon>
        <taxon>Mycena</taxon>
    </lineage>
</organism>
<sequence length="363" mass="40772">LKPPFSIYTLSLGKHIDLLLRLKTAAEAGFTHIELDTDDWYTYAESYRKLRGLSAEDKECQIYAAQALRSQISGLGLKILCFQPFRHFEGLIDDEERAGRIAEALALFRVMVILETDLFMIPSSFLPAYRISPDLDTIAFDLRTLAELAYSVSPKLRVGFEALAWGTYINTWQQAWDVVQRVDRTNFGLVLDSFNLLGRVYGDPTLPSGVADAGDTDLRLSLGELVAAVPPSRIFLLQIADGAHVSPSFDKTAPLPRLAWSRTSRLFPGEHERGAYLPVVPFMQAVVGRLGFTGAWSLEYFNADLERRTEPVSVARELAQRGMLSLLWLLDALNQNPVRPFFCYPSHKKEPENVPDVYLLTKS</sequence>
<dbReference type="PANTHER" id="PTHR12110:SF21">
    <property type="entry name" value="XYLOSE ISOMERASE-LIKE TIM BARREL DOMAIN-CONTAINING PROTEIN"/>
    <property type="match status" value="1"/>
</dbReference>
<protein>
    <submittedName>
        <fullName evidence="2">3-dehydroshikimate dehydratase</fullName>
    </submittedName>
</protein>
<dbReference type="InterPro" id="IPR036237">
    <property type="entry name" value="Xyl_isomerase-like_sf"/>
</dbReference>
<name>A0AAD6Y195_9AGAR</name>
<dbReference type="AlphaFoldDB" id="A0AAD6Y195"/>
<evidence type="ECO:0000259" key="1">
    <source>
        <dbReference type="Pfam" id="PF01261"/>
    </source>
</evidence>
<dbReference type="Gene3D" id="3.20.20.150">
    <property type="entry name" value="Divalent-metal-dependent TIM barrel enzymes"/>
    <property type="match status" value="1"/>
</dbReference>
<keyword evidence="3" id="KW-1185">Reference proteome</keyword>
<evidence type="ECO:0000313" key="3">
    <source>
        <dbReference type="Proteomes" id="UP001219525"/>
    </source>
</evidence>
<feature type="domain" description="Xylose isomerase-like TIM barrel" evidence="1">
    <location>
        <begin position="23"/>
        <end position="310"/>
    </location>
</feature>
<accession>A0AAD6Y195</accession>
<feature type="non-terminal residue" evidence="2">
    <location>
        <position position="1"/>
    </location>
</feature>
<dbReference type="Pfam" id="PF01261">
    <property type="entry name" value="AP_endonuc_2"/>
    <property type="match status" value="1"/>
</dbReference>
<gene>
    <name evidence="2" type="ORF">GGX14DRAFT_596608</name>
</gene>
<proteinExistence type="predicted"/>
<comment type="caution">
    <text evidence="2">The sequence shown here is derived from an EMBL/GenBank/DDBJ whole genome shotgun (WGS) entry which is preliminary data.</text>
</comment>